<organism evidence="2 3">
    <name type="scientific">Listeria kieliensis</name>
    <dbReference type="NCBI Taxonomy" id="1621700"/>
    <lineage>
        <taxon>Bacteria</taxon>
        <taxon>Bacillati</taxon>
        <taxon>Bacillota</taxon>
        <taxon>Bacilli</taxon>
        <taxon>Bacillales</taxon>
        <taxon>Listeriaceae</taxon>
        <taxon>Listeria</taxon>
    </lineage>
</organism>
<dbReference type="RefSeq" id="WP_115751968.1">
    <property type="nucleotide sequence ID" value="NZ_LARY01000001.1"/>
</dbReference>
<reference evidence="3" key="1">
    <citation type="submission" date="2015-04" db="EMBL/GenBank/DDBJ databases">
        <authorList>
            <person name="Schardt J."/>
            <person name="Mueller-Herbst S."/>
            <person name="Scherer S."/>
            <person name="Huptas C."/>
        </authorList>
    </citation>
    <scope>NUCLEOTIDE SEQUENCE [LARGE SCALE GENOMIC DNA]</scope>
    <source>
        <strain evidence="3">Kiel-L1</strain>
    </source>
</reference>
<name>A0A3D8TTX3_9LIST</name>
<gene>
    <name evidence="2" type="ORF">UR08_01850</name>
</gene>
<protein>
    <submittedName>
        <fullName evidence="2">Uncharacterized protein</fullName>
    </submittedName>
</protein>
<evidence type="ECO:0000256" key="1">
    <source>
        <dbReference type="SAM" id="Phobius"/>
    </source>
</evidence>
<accession>A0A3D8TTX3</accession>
<proteinExistence type="predicted"/>
<keyword evidence="3" id="KW-1185">Reference proteome</keyword>
<feature type="transmembrane region" description="Helical" evidence="1">
    <location>
        <begin position="56"/>
        <end position="78"/>
    </location>
</feature>
<feature type="transmembrane region" description="Helical" evidence="1">
    <location>
        <begin position="5"/>
        <end position="25"/>
    </location>
</feature>
<dbReference type="Proteomes" id="UP000257055">
    <property type="component" value="Unassembled WGS sequence"/>
</dbReference>
<keyword evidence="1" id="KW-0472">Membrane</keyword>
<feature type="transmembrane region" description="Helical" evidence="1">
    <location>
        <begin position="90"/>
        <end position="111"/>
    </location>
</feature>
<dbReference type="EMBL" id="LARY01000001">
    <property type="protein sequence ID" value="RDX02292.1"/>
    <property type="molecule type" value="Genomic_DNA"/>
</dbReference>
<sequence>MKRILFPILACVPAPFLYFYIEYAFTASATYPWFLIPLTIFYFVLTGYVSKNYSILSLLCWNLGSLVFSFLFAHFFLVEDMEYYEPFGEHFMLIYTWALMVVAQLFVRHVIHYYNENIRQEK</sequence>
<comment type="caution">
    <text evidence="2">The sequence shown here is derived from an EMBL/GenBank/DDBJ whole genome shotgun (WGS) entry which is preliminary data.</text>
</comment>
<dbReference type="AlphaFoldDB" id="A0A3D8TTX3"/>
<feature type="transmembrane region" description="Helical" evidence="1">
    <location>
        <begin position="31"/>
        <end position="49"/>
    </location>
</feature>
<evidence type="ECO:0000313" key="3">
    <source>
        <dbReference type="Proteomes" id="UP000257055"/>
    </source>
</evidence>
<evidence type="ECO:0000313" key="2">
    <source>
        <dbReference type="EMBL" id="RDX02292.1"/>
    </source>
</evidence>
<keyword evidence="1" id="KW-0812">Transmembrane</keyword>
<keyword evidence="1" id="KW-1133">Transmembrane helix</keyword>